<dbReference type="GO" id="GO:0008395">
    <property type="term" value="F:steroid hydroxylase activity"/>
    <property type="evidence" value="ECO:0007669"/>
    <property type="project" value="TreeGrafter"/>
</dbReference>
<dbReference type="SUPFAM" id="SSF48264">
    <property type="entry name" value="Cytochrome P450"/>
    <property type="match status" value="1"/>
</dbReference>
<dbReference type="GO" id="GO:0006805">
    <property type="term" value="P:xenobiotic metabolic process"/>
    <property type="evidence" value="ECO:0007669"/>
    <property type="project" value="TreeGrafter"/>
</dbReference>
<comment type="similarity">
    <text evidence="1">Belongs to the cytochrome P450 family.</text>
</comment>
<keyword evidence="3" id="KW-0408">Iron</keyword>
<evidence type="ECO:0000256" key="1">
    <source>
        <dbReference type="ARBA" id="ARBA00010617"/>
    </source>
</evidence>
<dbReference type="GO" id="GO:0005737">
    <property type="term" value="C:cytoplasm"/>
    <property type="evidence" value="ECO:0007669"/>
    <property type="project" value="TreeGrafter"/>
</dbReference>
<reference evidence="5 6" key="1">
    <citation type="journal article" date="2018" name="Gigascience">
        <title>Genomes of trombidid mites reveal novel predicted allergens and laterally-transferred genes associated with secondary metabolism.</title>
        <authorList>
            <person name="Dong X."/>
            <person name="Chaisiri K."/>
            <person name="Xia D."/>
            <person name="Armstrong S.D."/>
            <person name="Fang Y."/>
            <person name="Donnelly M.J."/>
            <person name="Kadowaki T."/>
            <person name="McGarry J.W."/>
            <person name="Darby A.C."/>
            <person name="Makepeace B.L."/>
        </authorList>
    </citation>
    <scope>NUCLEOTIDE SEQUENCE [LARGE SCALE GENOMIC DNA]</scope>
    <source>
        <strain evidence="5">UoL-UT</strain>
    </source>
</reference>
<evidence type="ECO:0000256" key="3">
    <source>
        <dbReference type="ARBA" id="ARBA00023004"/>
    </source>
</evidence>
<keyword evidence="4" id="KW-0560">Oxidoreductase</keyword>
<organism evidence="5 6">
    <name type="scientific">Leptotrombidium deliense</name>
    <dbReference type="NCBI Taxonomy" id="299467"/>
    <lineage>
        <taxon>Eukaryota</taxon>
        <taxon>Metazoa</taxon>
        <taxon>Ecdysozoa</taxon>
        <taxon>Arthropoda</taxon>
        <taxon>Chelicerata</taxon>
        <taxon>Arachnida</taxon>
        <taxon>Acari</taxon>
        <taxon>Acariformes</taxon>
        <taxon>Trombidiformes</taxon>
        <taxon>Prostigmata</taxon>
        <taxon>Anystina</taxon>
        <taxon>Parasitengona</taxon>
        <taxon>Trombiculoidea</taxon>
        <taxon>Trombiculidae</taxon>
        <taxon>Leptotrombidium</taxon>
    </lineage>
</organism>
<gene>
    <name evidence="5" type="ORF">B4U80_11657</name>
</gene>
<dbReference type="InterPro" id="IPR050182">
    <property type="entry name" value="Cytochrome_P450_fam2"/>
</dbReference>
<keyword evidence="2" id="KW-0479">Metal-binding</keyword>
<evidence type="ECO:0000256" key="2">
    <source>
        <dbReference type="ARBA" id="ARBA00022723"/>
    </source>
</evidence>
<dbReference type="Gene3D" id="1.10.630.10">
    <property type="entry name" value="Cytochrome P450"/>
    <property type="match status" value="1"/>
</dbReference>
<dbReference type="GO" id="GO:0016712">
    <property type="term" value="F:oxidoreductase activity, acting on paired donors, with incorporation or reduction of molecular oxygen, reduced flavin or flavoprotein as one donor, and incorporation of one atom of oxygen"/>
    <property type="evidence" value="ECO:0007669"/>
    <property type="project" value="TreeGrafter"/>
</dbReference>
<protein>
    <submittedName>
        <fullName evidence="5">Cytochrome P450 18a1-like protein</fullName>
    </submittedName>
</protein>
<accession>A0A443S440</accession>
<dbReference type="AlphaFoldDB" id="A0A443S440"/>
<dbReference type="InterPro" id="IPR036396">
    <property type="entry name" value="Cyt_P450_sf"/>
</dbReference>
<dbReference type="VEuPathDB" id="VectorBase:LDEU009751"/>
<name>A0A443S440_9ACAR</name>
<dbReference type="GO" id="GO:0020037">
    <property type="term" value="F:heme binding"/>
    <property type="evidence" value="ECO:0007669"/>
    <property type="project" value="InterPro"/>
</dbReference>
<dbReference type="OrthoDB" id="6507093at2759"/>
<keyword evidence="4" id="KW-0503">Monooxygenase</keyword>
<dbReference type="STRING" id="299467.A0A443S440"/>
<dbReference type="Pfam" id="PF00067">
    <property type="entry name" value="p450"/>
    <property type="match status" value="1"/>
</dbReference>
<dbReference type="PANTHER" id="PTHR24300">
    <property type="entry name" value="CYTOCHROME P450 508A4-RELATED"/>
    <property type="match status" value="1"/>
</dbReference>
<evidence type="ECO:0000313" key="6">
    <source>
        <dbReference type="Proteomes" id="UP000288716"/>
    </source>
</evidence>
<sequence length="213" mass="24793">MVDVVVLNDWESVREALSKDEFLGRPQQTIFNAYTEDVSFAFLEDDEWREQRRFAMRTLKDLGFAKALMENQIAESINELCDYIEKQNREPKKMLTWIHGTSLNVVLEFFAGKRYSFDDEEFSKILHTAVASEESTTLVDIAAYYPSLAKIFAKYQILGFDKFKELVDLLIDFSEKRVQEVENQLDTENKSYITEFLAEIASNEQNGKQSSFN</sequence>
<feature type="non-terminal residue" evidence="5">
    <location>
        <position position="213"/>
    </location>
</feature>
<dbReference type="PANTHER" id="PTHR24300:SF397">
    <property type="entry name" value="CYTOCHROME P450 2U1"/>
    <property type="match status" value="1"/>
</dbReference>
<keyword evidence="6" id="KW-1185">Reference proteome</keyword>
<proteinExistence type="inferred from homology"/>
<dbReference type="EMBL" id="NCKV01009237">
    <property type="protein sequence ID" value="RWS22289.1"/>
    <property type="molecule type" value="Genomic_DNA"/>
</dbReference>
<evidence type="ECO:0000313" key="5">
    <source>
        <dbReference type="EMBL" id="RWS22289.1"/>
    </source>
</evidence>
<dbReference type="InterPro" id="IPR001128">
    <property type="entry name" value="Cyt_P450"/>
</dbReference>
<evidence type="ECO:0000256" key="4">
    <source>
        <dbReference type="ARBA" id="ARBA00023033"/>
    </source>
</evidence>
<dbReference type="GO" id="GO:0006082">
    <property type="term" value="P:organic acid metabolic process"/>
    <property type="evidence" value="ECO:0007669"/>
    <property type="project" value="TreeGrafter"/>
</dbReference>
<comment type="caution">
    <text evidence="5">The sequence shown here is derived from an EMBL/GenBank/DDBJ whole genome shotgun (WGS) entry which is preliminary data.</text>
</comment>
<dbReference type="GO" id="GO:0005506">
    <property type="term" value="F:iron ion binding"/>
    <property type="evidence" value="ECO:0007669"/>
    <property type="project" value="InterPro"/>
</dbReference>
<dbReference type="Proteomes" id="UP000288716">
    <property type="component" value="Unassembled WGS sequence"/>
</dbReference>